<dbReference type="AlphaFoldDB" id="I2N4A8"/>
<dbReference type="Proteomes" id="UP000005940">
    <property type="component" value="Chromosome"/>
</dbReference>
<feature type="domain" description="Siphovirus-type tail component C-terminal" evidence="1">
    <location>
        <begin position="204"/>
        <end position="297"/>
    </location>
</feature>
<dbReference type="InterPro" id="IPR054738">
    <property type="entry name" value="Siphovirus-type_tail_C"/>
</dbReference>
<evidence type="ECO:0000313" key="3">
    <source>
        <dbReference type="Proteomes" id="UP000005940"/>
    </source>
</evidence>
<gene>
    <name evidence="2" type="ORF">STSU_013560</name>
</gene>
<organism evidence="2 3">
    <name type="scientific">Streptomyces tsukubensis (strain DSM 42081 / NBRC 108919 / NRRL 18488 / 9993)</name>
    <dbReference type="NCBI Taxonomy" id="1114943"/>
    <lineage>
        <taxon>Bacteria</taxon>
        <taxon>Bacillati</taxon>
        <taxon>Actinomycetota</taxon>
        <taxon>Actinomycetes</taxon>
        <taxon>Kitasatosporales</taxon>
        <taxon>Streptomycetaceae</taxon>
        <taxon>Streptomyces</taxon>
    </lineage>
</organism>
<reference evidence="2 3" key="1">
    <citation type="journal article" date="2012" name="J. Bacteriol.">
        <title>Draft genome of Streptomyces tsukubaensis NRRL 18488, the producer of the clinically important immunosuppressant tacrolimus (FK506).</title>
        <authorList>
            <person name="Barreiro C."/>
            <person name="Prieto C."/>
            <person name="Sola-Landa A."/>
            <person name="Solera E."/>
            <person name="Martinez-Castro M."/>
            <person name="Perez-Redondo R."/>
            <person name="Garcia-Estrada C."/>
            <person name="Aparicio J.F."/>
            <person name="Fernandez-Martinez L.T."/>
            <person name="Santos-Aberturas J."/>
            <person name="Salehi-Najafabadi Z."/>
            <person name="Rodriguez-Garcia A."/>
            <person name="Tauch A."/>
            <person name="Martin J.F."/>
        </authorList>
    </citation>
    <scope>NUCLEOTIDE SEQUENCE [LARGE SCALE GENOMIC DNA]</scope>
    <source>
        <strain evidence="3">DSM 42081 / NBRC 108919 / NRRL 18488 / 9993</strain>
    </source>
</reference>
<dbReference type="Gene3D" id="2.60.120.860">
    <property type="match status" value="1"/>
</dbReference>
<proteinExistence type="predicted"/>
<protein>
    <submittedName>
        <fullName evidence="2">Phage tail protein</fullName>
    </submittedName>
</protein>
<dbReference type="EMBL" id="CP029159">
    <property type="protein sequence ID" value="QKM68053.1"/>
    <property type="molecule type" value="Genomic_DNA"/>
</dbReference>
<accession>I2N4A8</accession>
<sequence>MATPAPPLNPDIGTDSAPASLISLDGQIQWGDLLLGPGTPYEIDRQGLTGWEDLPDADTTDADRPTTHGSWPGTQYARPRRVGGQIWLLPAPGTDPVDTLRTLRRAFGLRHAEQWLAVRIHGETLAVRARISQRVLPADRNLLSQGVGRVTVQWVATDPRRYTVEARSLTTGAPQPVTGLGWPLTWPLAWGAASVTGDLTVVNDGSAPSHPVITLRGPCSDPVITNRRTGRKLHYRLNLGVDDVLTVDTSSGAVTLNDTASRRHTAAADSSPEELFTLEPGTNEVTYRPRSSTEAATLAVRWRSAEW</sequence>
<dbReference type="Pfam" id="PF22768">
    <property type="entry name" value="SPP1_Dit"/>
    <property type="match status" value="1"/>
</dbReference>
<keyword evidence="3" id="KW-1185">Reference proteome</keyword>
<evidence type="ECO:0000313" key="2">
    <source>
        <dbReference type="EMBL" id="QKM68053.1"/>
    </source>
</evidence>
<evidence type="ECO:0000259" key="1">
    <source>
        <dbReference type="Pfam" id="PF22768"/>
    </source>
</evidence>
<dbReference type="RefSeq" id="WP_006347252.1">
    <property type="nucleotide sequence ID" value="NZ_CP029159.1"/>
</dbReference>
<name>I2N4A8_STRT9</name>